<dbReference type="AlphaFoldDB" id="A0A846QEP6"/>
<dbReference type="RefSeq" id="WP_167940298.1">
    <property type="nucleotide sequence ID" value="NZ_JAATJA010000001.1"/>
</dbReference>
<name>A0A846QEP6_9BACT</name>
<keyword evidence="2" id="KW-1185">Reference proteome</keyword>
<gene>
    <name evidence="1" type="ORF">GGQ74_000866</name>
</gene>
<dbReference type="EMBL" id="JAATJA010000001">
    <property type="protein sequence ID" value="NJB67226.1"/>
    <property type="molecule type" value="Genomic_DNA"/>
</dbReference>
<reference evidence="1 2" key="1">
    <citation type="submission" date="2020-03" db="EMBL/GenBank/DDBJ databases">
        <title>Genomic Encyclopedia of Type Strains, Phase IV (KMG-IV): sequencing the most valuable type-strain genomes for metagenomic binning, comparative biology and taxonomic classification.</title>
        <authorList>
            <person name="Goeker M."/>
        </authorList>
    </citation>
    <scope>NUCLEOTIDE SEQUENCE [LARGE SCALE GENOMIC DNA]</scope>
    <source>
        <strain evidence="1 2">DSM 24233</strain>
    </source>
</reference>
<comment type="caution">
    <text evidence="1">The sequence shown here is derived from an EMBL/GenBank/DDBJ whole genome shotgun (WGS) entry which is preliminary data.</text>
</comment>
<accession>A0A846QEP6</accession>
<protein>
    <submittedName>
        <fullName evidence="1">Uncharacterized protein</fullName>
    </submittedName>
</protein>
<evidence type="ECO:0000313" key="2">
    <source>
        <dbReference type="Proteomes" id="UP000580856"/>
    </source>
</evidence>
<dbReference type="Proteomes" id="UP000580856">
    <property type="component" value="Unassembled WGS sequence"/>
</dbReference>
<evidence type="ECO:0000313" key="1">
    <source>
        <dbReference type="EMBL" id="NJB67226.1"/>
    </source>
</evidence>
<organism evidence="1 2">
    <name type="scientific">Desulfobaculum xiamenense</name>
    <dbReference type="NCBI Taxonomy" id="995050"/>
    <lineage>
        <taxon>Bacteria</taxon>
        <taxon>Pseudomonadati</taxon>
        <taxon>Thermodesulfobacteriota</taxon>
        <taxon>Desulfovibrionia</taxon>
        <taxon>Desulfovibrionales</taxon>
        <taxon>Desulfovibrionaceae</taxon>
        <taxon>Desulfobaculum</taxon>
    </lineage>
</organism>
<sequence length="214" mass="23767">MTRRESAMTGVFFEGADGRRYRRVAGGLAWPGRGRPGFLVVVGEDLHEDADFGVRHLHRLAESAQWQGESFMHPEPLLRCALELSRQWLVPVWHAPQSIFERTALRELNAQLERDRGARVRVVAPPHYYDGNALVLYNAMVRKRVATQKTLHFGESLIPNDLATFPPDLSGVDFDDHPPAAALFCAVAALDLTHPRPAIRRGRSAGPADAVGGY</sequence>
<proteinExistence type="predicted"/>